<evidence type="ECO:0000256" key="7">
    <source>
        <dbReference type="ARBA" id="ARBA00023136"/>
    </source>
</evidence>
<dbReference type="Gene3D" id="1.20.1720.10">
    <property type="entry name" value="Multidrug resistance protein D"/>
    <property type="match status" value="1"/>
</dbReference>
<sequence length="532" mass="57207">MATGARLAAAAPLTEEGDAGFPPLPQFIGFLLMAFGMFMAILDIQIVSASLSQIQAGLAASADEVSWVQTSYLVAEVVMIPLSGFLARALSTRWLFVISAGGFTVASFLCSTATSIEEMIVYRALQGFLGGAMIPTVYAASFAMFGRKRQTGVTVAVSLIVTLAPTIGPALGGWMSETFSWHWLFLINIVPGILITFGVWALVDFDKPDLALLKKVDIAGLVGMALFLGGLDFVLEEGARNDWFADPTVFRVAVAAVFGAMLFVWRQRTAEVPIVDLRAFRNLNFMAGTLMGATFGIGLYGLVYLYPLYLSRVAAQSSGQIGGIVFVTGLFMAMSAPIVGNIARKVDPRAVLTAGFLLLALSTWLTHGITNEWRFWELFWPQAIRGVALICCIVSISVTSFATLAPERLKDASGLFTLMRNLGGAVGLALINTVVLWRFNLHWSRLGEQINPGVPVVQERLEQLSGLAASQGIADPDAAALRQVAGIVSREALVMSYADCFTLLTIMFLVAACVPFLLRRPPTFEGSPPDAH</sequence>
<feature type="transmembrane region" description="Helical" evidence="8">
    <location>
        <begin position="67"/>
        <end position="87"/>
    </location>
</feature>
<evidence type="ECO:0000256" key="5">
    <source>
        <dbReference type="ARBA" id="ARBA00022692"/>
    </source>
</evidence>
<feature type="transmembrane region" description="Helical" evidence="8">
    <location>
        <begin position="285"/>
        <end position="309"/>
    </location>
</feature>
<dbReference type="PANTHER" id="PTHR42718">
    <property type="entry name" value="MAJOR FACILITATOR SUPERFAMILY MULTIDRUG TRANSPORTER MFSC"/>
    <property type="match status" value="1"/>
</dbReference>
<dbReference type="InterPro" id="IPR036259">
    <property type="entry name" value="MFS_trans_sf"/>
</dbReference>
<comment type="similarity">
    <text evidence="2">Belongs to the major facilitator superfamily. EmrB family.</text>
</comment>
<dbReference type="Proteomes" id="UP000317894">
    <property type="component" value="Unassembled WGS sequence"/>
</dbReference>
<evidence type="ECO:0000256" key="4">
    <source>
        <dbReference type="ARBA" id="ARBA00022475"/>
    </source>
</evidence>
<feature type="transmembrane region" description="Helical" evidence="8">
    <location>
        <begin position="215"/>
        <end position="235"/>
    </location>
</feature>
<protein>
    <submittedName>
        <fullName evidence="10">DHA2 family efflux MFS transporter permease subunit</fullName>
    </submittedName>
</protein>
<dbReference type="NCBIfam" id="TIGR00711">
    <property type="entry name" value="efflux_EmrB"/>
    <property type="match status" value="1"/>
</dbReference>
<dbReference type="Gene3D" id="1.20.1250.20">
    <property type="entry name" value="MFS general substrate transporter like domains"/>
    <property type="match status" value="1"/>
</dbReference>
<feature type="domain" description="Major facilitator superfamily (MFS) profile" evidence="9">
    <location>
        <begin position="29"/>
        <end position="523"/>
    </location>
</feature>
<feature type="transmembrane region" description="Helical" evidence="8">
    <location>
        <begin position="120"/>
        <end position="140"/>
    </location>
</feature>
<feature type="transmembrane region" description="Helical" evidence="8">
    <location>
        <begin position="321"/>
        <end position="343"/>
    </location>
</feature>
<feature type="transmembrane region" description="Helical" evidence="8">
    <location>
        <begin position="94"/>
        <end position="114"/>
    </location>
</feature>
<dbReference type="Pfam" id="PF07690">
    <property type="entry name" value="MFS_1"/>
    <property type="match status" value="1"/>
</dbReference>
<keyword evidence="3" id="KW-0813">Transport</keyword>
<organism evidence="10 11">
    <name type="scientific">Glacieibacterium frigidum</name>
    <dbReference type="NCBI Taxonomy" id="2593303"/>
    <lineage>
        <taxon>Bacteria</taxon>
        <taxon>Pseudomonadati</taxon>
        <taxon>Pseudomonadota</taxon>
        <taxon>Alphaproteobacteria</taxon>
        <taxon>Sphingomonadales</taxon>
        <taxon>Sphingosinicellaceae</taxon>
        <taxon>Glacieibacterium</taxon>
    </lineage>
</organism>
<dbReference type="InterPro" id="IPR011701">
    <property type="entry name" value="MFS"/>
</dbReference>
<feature type="transmembrane region" description="Helical" evidence="8">
    <location>
        <begin position="181"/>
        <end position="203"/>
    </location>
</feature>
<name>A0A552UHI8_9SPHN</name>
<evidence type="ECO:0000313" key="10">
    <source>
        <dbReference type="EMBL" id="TRW17651.1"/>
    </source>
</evidence>
<keyword evidence="7 8" id="KW-0472">Membrane</keyword>
<evidence type="ECO:0000313" key="11">
    <source>
        <dbReference type="Proteomes" id="UP000317894"/>
    </source>
</evidence>
<feature type="transmembrane region" description="Helical" evidence="8">
    <location>
        <begin position="247"/>
        <end position="265"/>
    </location>
</feature>
<feature type="transmembrane region" description="Helical" evidence="8">
    <location>
        <begin position="27"/>
        <end position="47"/>
    </location>
</feature>
<keyword evidence="6 8" id="KW-1133">Transmembrane helix</keyword>
<keyword evidence="5 8" id="KW-0812">Transmembrane</keyword>
<dbReference type="OrthoDB" id="9812221at2"/>
<comment type="subcellular location">
    <subcellularLocation>
        <location evidence="1">Cell membrane</location>
        <topology evidence="1">Multi-pass membrane protein</topology>
    </subcellularLocation>
</comment>
<keyword evidence="4" id="KW-1003">Cell membrane</keyword>
<feature type="transmembrane region" description="Helical" evidence="8">
    <location>
        <begin position="350"/>
        <end position="367"/>
    </location>
</feature>
<feature type="transmembrane region" description="Helical" evidence="8">
    <location>
        <begin position="152"/>
        <end position="175"/>
    </location>
</feature>
<dbReference type="GO" id="GO:0022857">
    <property type="term" value="F:transmembrane transporter activity"/>
    <property type="evidence" value="ECO:0007669"/>
    <property type="project" value="InterPro"/>
</dbReference>
<comment type="caution">
    <text evidence="10">The sequence shown here is derived from an EMBL/GenBank/DDBJ whole genome shotgun (WGS) entry which is preliminary data.</text>
</comment>
<keyword evidence="11" id="KW-1185">Reference proteome</keyword>
<dbReference type="CDD" id="cd17503">
    <property type="entry name" value="MFS_LmrB_MDR_like"/>
    <property type="match status" value="1"/>
</dbReference>
<evidence type="ECO:0000256" key="6">
    <source>
        <dbReference type="ARBA" id="ARBA00022989"/>
    </source>
</evidence>
<reference evidence="10 11" key="1">
    <citation type="submission" date="2019-07" db="EMBL/GenBank/DDBJ databases">
        <title>Novel species isolated from glacier.</title>
        <authorList>
            <person name="Liu Q."/>
            <person name="Xin Y.-H."/>
        </authorList>
    </citation>
    <scope>NUCLEOTIDE SEQUENCE [LARGE SCALE GENOMIC DNA]</scope>
    <source>
        <strain evidence="10 11">LB1R16</strain>
    </source>
</reference>
<dbReference type="AlphaFoldDB" id="A0A552UHI8"/>
<evidence type="ECO:0000259" key="9">
    <source>
        <dbReference type="PROSITE" id="PS50850"/>
    </source>
</evidence>
<dbReference type="InterPro" id="IPR020846">
    <property type="entry name" value="MFS_dom"/>
</dbReference>
<dbReference type="GO" id="GO:0005886">
    <property type="term" value="C:plasma membrane"/>
    <property type="evidence" value="ECO:0007669"/>
    <property type="project" value="UniProtKB-SubCell"/>
</dbReference>
<dbReference type="SUPFAM" id="SSF103473">
    <property type="entry name" value="MFS general substrate transporter"/>
    <property type="match status" value="1"/>
</dbReference>
<gene>
    <name evidence="10" type="ORF">FMM06_05750</name>
</gene>
<feature type="transmembrane region" description="Helical" evidence="8">
    <location>
        <begin position="494"/>
        <end position="518"/>
    </location>
</feature>
<dbReference type="PANTHER" id="PTHR42718:SF9">
    <property type="entry name" value="MAJOR FACILITATOR SUPERFAMILY MULTIDRUG TRANSPORTER MFSC"/>
    <property type="match status" value="1"/>
</dbReference>
<feature type="transmembrane region" description="Helical" evidence="8">
    <location>
        <begin position="387"/>
        <end position="406"/>
    </location>
</feature>
<evidence type="ECO:0000256" key="1">
    <source>
        <dbReference type="ARBA" id="ARBA00004651"/>
    </source>
</evidence>
<evidence type="ECO:0000256" key="2">
    <source>
        <dbReference type="ARBA" id="ARBA00008537"/>
    </source>
</evidence>
<evidence type="ECO:0000256" key="8">
    <source>
        <dbReference type="SAM" id="Phobius"/>
    </source>
</evidence>
<dbReference type="InterPro" id="IPR004638">
    <property type="entry name" value="EmrB-like"/>
</dbReference>
<dbReference type="RefSeq" id="WP_143555196.1">
    <property type="nucleotide sequence ID" value="NZ_VJWA01000001.1"/>
</dbReference>
<dbReference type="PROSITE" id="PS50850">
    <property type="entry name" value="MFS"/>
    <property type="match status" value="1"/>
</dbReference>
<evidence type="ECO:0000256" key="3">
    <source>
        <dbReference type="ARBA" id="ARBA00022448"/>
    </source>
</evidence>
<dbReference type="EMBL" id="VJWA01000001">
    <property type="protein sequence ID" value="TRW17651.1"/>
    <property type="molecule type" value="Genomic_DNA"/>
</dbReference>
<proteinExistence type="inferred from homology"/>
<feature type="transmembrane region" description="Helical" evidence="8">
    <location>
        <begin position="418"/>
        <end position="439"/>
    </location>
</feature>
<accession>A0A552UHI8</accession>